<sequence length="473" mass="52976">MESMFQEEGSSSVTSSSSLQFFSMMSLSLSPSLGSSPYQMKCEERGLVLIHLLLAGANFVATGDLQNANLTLEQISQHASLDGDTMQRIASYFSEALADRILRTWPGIHRALNSNRIPMVSDEILVQKLFFELLPFLKFSYILTNQAIVEAMEGEKMVHVIDLNAAGPAQWIALLQVLSARSEGPPHLKITGVHHQKEVLDQMAHKLTEEAEKLDIPFQFNPVLSKLENLDFEKLGVKTGEALAISSIMQLHSLLALDDDASRRKLPLLSKNSNAIHLQKGLLTNQNTLGDLLDGYSPSPDSASASASSSPASSSASMNSESFLNALWGLSPKVMVVTEQDFNHNCLTMMERLAEALFSYAAYFDCLESTVSRASLDRIKLEKMLFGEEIKNIIACEGCERKKRHERMDRWIQRLDFSGFANVPISYYGMLQGRRFLQTYGCEGYKMKEECGRVMMCWQERPLFFITAWTPRK</sequence>
<dbReference type="SMR" id="A0A445HVK6"/>
<comment type="subcellular location">
    <subcellularLocation>
        <location evidence="1">Nucleus</location>
    </subcellularLocation>
</comment>
<accession>A0A445HVK6</accession>
<evidence type="ECO:0000256" key="5">
    <source>
        <dbReference type="PROSITE-ProRule" id="PRU01191"/>
    </source>
</evidence>
<feature type="short sequence motif" description="LXXLL motif" evidence="5">
    <location>
        <begin position="251"/>
        <end position="255"/>
    </location>
</feature>
<feature type="region of interest" description="Leucine repeat II (LRII)" evidence="5">
    <location>
        <begin position="202"/>
        <end position="234"/>
    </location>
</feature>
<proteinExistence type="inferred from homology"/>
<dbReference type="Gramene" id="XM_028331654.1">
    <property type="protein sequence ID" value="XP_028187455.1"/>
    <property type="gene ID" value="LOC114374060"/>
</dbReference>
<gene>
    <name evidence="6" type="ORF">D0Y65_028688</name>
</gene>
<evidence type="ECO:0000256" key="3">
    <source>
        <dbReference type="ARBA" id="ARBA00023163"/>
    </source>
</evidence>
<dbReference type="GO" id="GO:0005634">
    <property type="term" value="C:nucleus"/>
    <property type="evidence" value="ECO:0007669"/>
    <property type="project" value="UniProtKB-SubCell"/>
</dbReference>
<dbReference type="InterPro" id="IPR005202">
    <property type="entry name" value="TF_GRAS"/>
</dbReference>
<keyword evidence="7" id="KW-1185">Reference proteome</keyword>
<dbReference type="PROSITE" id="PS50985">
    <property type="entry name" value="GRAS"/>
    <property type="match status" value="1"/>
</dbReference>
<keyword evidence="2" id="KW-0805">Transcription regulation</keyword>
<organism evidence="6 7">
    <name type="scientific">Glycine soja</name>
    <name type="common">Wild soybean</name>
    <dbReference type="NCBI Taxonomy" id="3848"/>
    <lineage>
        <taxon>Eukaryota</taxon>
        <taxon>Viridiplantae</taxon>
        <taxon>Streptophyta</taxon>
        <taxon>Embryophyta</taxon>
        <taxon>Tracheophyta</taxon>
        <taxon>Spermatophyta</taxon>
        <taxon>Magnoliopsida</taxon>
        <taxon>eudicotyledons</taxon>
        <taxon>Gunneridae</taxon>
        <taxon>Pentapetalae</taxon>
        <taxon>rosids</taxon>
        <taxon>fabids</taxon>
        <taxon>Fabales</taxon>
        <taxon>Fabaceae</taxon>
        <taxon>Papilionoideae</taxon>
        <taxon>50 kb inversion clade</taxon>
        <taxon>NPAAA clade</taxon>
        <taxon>indigoferoid/millettioid clade</taxon>
        <taxon>Phaseoleae</taxon>
        <taxon>Glycine</taxon>
        <taxon>Glycine subgen. Soja</taxon>
    </lineage>
</organism>
<dbReference type="PANTHER" id="PTHR31636">
    <property type="entry name" value="OSJNBA0084A10.13 PROTEIN-RELATED"/>
    <property type="match status" value="1"/>
</dbReference>
<evidence type="ECO:0000313" key="7">
    <source>
        <dbReference type="Proteomes" id="UP000289340"/>
    </source>
</evidence>
<comment type="caution">
    <text evidence="6">The sequence shown here is derived from an EMBL/GenBank/DDBJ whole genome shotgun (WGS) entry which is preliminary data.</text>
</comment>
<dbReference type="Proteomes" id="UP000289340">
    <property type="component" value="Chromosome 11"/>
</dbReference>
<keyword evidence="4" id="KW-0539">Nucleus</keyword>
<protein>
    <submittedName>
        <fullName evidence="6">Scarecrow-like protein 3</fullName>
    </submittedName>
</protein>
<feature type="short sequence motif" description="VHIID" evidence="5">
    <location>
        <begin position="158"/>
        <end position="162"/>
    </location>
</feature>
<dbReference type="EMBL" id="QZWG01000011">
    <property type="protein sequence ID" value="RZB77830.1"/>
    <property type="molecule type" value="Genomic_DNA"/>
</dbReference>
<dbReference type="AlphaFoldDB" id="A0A445HVK6"/>
<evidence type="ECO:0000256" key="4">
    <source>
        <dbReference type="ARBA" id="ARBA00023242"/>
    </source>
</evidence>
<comment type="caution">
    <text evidence="5">Lacks conserved residue(s) required for the propagation of feature annotation.</text>
</comment>
<evidence type="ECO:0000256" key="2">
    <source>
        <dbReference type="ARBA" id="ARBA00023015"/>
    </source>
</evidence>
<keyword evidence="3" id="KW-0804">Transcription</keyword>
<evidence type="ECO:0000313" key="6">
    <source>
        <dbReference type="EMBL" id="RZB77830.1"/>
    </source>
</evidence>
<comment type="similarity">
    <text evidence="5">Belongs to the GRAS family.</text>
</comment>
<name>A0A445HVK6_GLYSO</name>
<dbReference type="Pfam" id="PF03514">
    <property type="entry name" value="GRAS"/>
    <property type="match status" value="1"/>
</dbReference>
<reference evidence="6 7" key="1">
    <citation type="submission" date="2018-09" db="EMBL/GenBank/DDBJ databases">
        <title>A high-quality reference genome of wild soybean provides a powerful tool to mine soybean genomes.</title>
        <authorList>
            <person name="Xie M."/>
            <person name="Chung C.Y.L."/>
            <person name="Li M.-W."/>
            <person name="Wong F.-L."/>
            <person name="Chan T.-F."/>
            <person name="Lam H.-M."/>
        </authorList>
    </citation>
    <scope>NUCLEOTIDE SEQUENCE [LARGE SCALE GENOMIC DNA]</scope>
    <source>
        <strain evidence="7">cv. W05</strain>
        <tissue evidence="6">Hypocotyl of etiolated seedlings</tissue>
    </source>
</reference>
<feature type="region of interest" description="SAW" evidence="5">
    <location>
        <begin position="395"/>
        <end position="470"/>
    </location>
</feature>
<feature type="region of interest" description="VHIID" evidence="5">
    <location>
        <begin position="127"/>
        <end position="192"/>
    </location>
</feature>
<evidence type="ECO:0000256" key="1">
    <source>
        <dbReference type="ARBA" id="ARBA00004123"/>
    </source>
</evidence>